<evidence type="ECO:0000313" key="2">
    <source>
        <dbReference type="Proteomes" id="UP000195089"/>
    </source>
</evidence>
<reference evidence="1 2" key="1">
    <citation type="submission" date="2016-10" db="EMBL/GenBank/DDBJ databases">
        <title>Comparative genomics of Bacillus thuringiensis reveals a path to pathogens against multiple invertebrate hosts.</title>
        <authorList>
            <person name="Zheng J."/>
            <person name="Gao Q."/>
            <person name="Liu H."/>
            <person name="Peng D."/>
            <person name="Ruan L."/>
            <person name="Sun M."/>
        </authorList>
    </citation>
    <scope>NUCLEOTIDE SEQUENCE [LARGE SCALE GENOMIC DNA]</scope>
    <source>
        <strain evidence="1">BGSC 4BX1</strain>
    </source>
</reference>
<dbReference type="EMBL" id="NFDL01000066">
    <property type="protein sequence ID" value="OTY42044.1"/>
    <property type="molecule type" value="Genomic_DNA"/>
</dbReference>
<accession>A0A243B9W3</accession>
<dbReference type="Proteomes" id="UP000195089">
    <property type="component" value="Unassembled WGS sequence"/>
</dbReference>
<organism evidence="1 2">
    <name type="scientific">Bacillus thuringiensis serovar pingluonsis</name>
    <dbReference type="NCBI Taxonomy" id="180881"/>
    <lineage>
        <taxon>Bacteria</taxon>
        <taxon>Bacillati</taxon>
        <taxon>Bacillota</taxon>
        <taxon>Bacilli</taxon>
        <taxon>Bacillales</taxon>
        <taxon>Bacillaceae</taxon>
        <taxon>Bacillus</taxon>
        <taxon>Bacillus cereus group</taxon>
    </lineage>
</organism>
<dbReference type="AlphaFoldDB" id="A0A243B9W3"/>
<sequence>MAMWRHAFKEQKKAIMNCSSAPVNLTLAVPPKEEQKAFSKGINKPLKPKLKGNPFFMTRSK</sequence>
<evidence type="ECO:0000313" key="1">
    <source>
        <dbReference type="EMBL" id="OTY42044.1"/>
    </source>
</evidence>
<proteinExistence type="predicted"/>
<gene>
    <name evidence="1" type="ORF">BK742_17535</name>
</gene>
<name>A0A243B9W3_BACTU</name>
<protein>
    <submittedName>
        <fullName evidence="1">Uncharacterized protein</fullName>
    </submittedName>
</protein>
<comment type="caution">
    <text evidence="1">The sequence shown here is derived from an EMBL/GenBank/DDBJ whole genome shotgun (WGS) entry which is preliminary data.</text>
</comment>